<feature type="region of interest" description="Disordered" evidence="7">
    <location>
        <begin position="93"/>
        <end position="124"/>
    </location>
</feature>
<proteinExistence type="inferred from homology"/>
<feature type="chain" id="PRO_5021901312" description="Beta-D-glucoside glucohydrolase" evidence="8">
    <location>
        <begin position="21"/>
        <end position="803"/>
    </location>
</feature>
<evidence type="ECO:0000256" key="8">
    <source>
        <dbReference type="SAM" id="SignalP"/>
    </source>
</evidence>
<reference evidence="10 11" key="1">
    <citation type="submission" date="2019-07" db="EMBL/GenBank/DDBJ databases">
        <title>Sphingomonas alkalisoli sp. nov., isolated from rhizosphere soil of Suaedae salsa.</title>
        <authorList>
            <person name="Zhang H."/>
            <person name="Xu L."/>
            <person name="Zhang J.-X."/>
            <person name="Sun J.-Q."/>
        </authorList>
    </citation>
    <scope>NUCLEOTIDE SEQUENCE [LARGE SCALE GENOMIC DNA]</scope>
    <source>
        <strain evidence="10 11">XS-10</strain>
    </source>
</reference>
<accession>A0A518RGS5</accession>
<dbReference type="InterPro" id="IPR001764">
    <property type="entry name" value="Glyco_hydro_3_N"/>
</dbReference>
<dbReference type="SMART" id="SM01217">
    <property type="entry name" value="Fn3_like"/>
    <property type="match status" value="1"/>
</dbReference>
<dbReference type="InterPro" id="IPR044993">
    <property type="entry name" value="BXL"/>
</dbReference>
<dbReference type="GO" id="GO:0009044">
    <property type="term" value="F:xylan 1,4-beta-xylosidase activity"/>
    <property type="evidence" value="ECO:0007669"/>
    <property type="project" value="InterPro"/>
</dbReference>
<dbReference type="AlphaFoldDB" id="A0A518RGS5"/>
<dbReference type="InterPro" id="IPR013783">
    <property type="entry name" value="Ig-like_fold"/>
</dbReference>
<keyword evidence="3" id="KW-0378">Hydrolase</keyword>
<feature type="domain" description="Fibronectin type III-like" evidence="9">
    <location>
        <begin position="722"/>
        <end position="791"/>
    </location>
</feature>
<evidence type="ECO:0000256" key="1">
    <source>
        <dbReference type="ARBA" id="ARBA00005336"/>
    </source>
</evidence>
<dbReference type="Pfam" id="PF14310">
    <property type="entry name" value="Fn3-like"/>
    <property type="match status" value="1"/>
</dbReference>
<dbReference type="InterPro" id="IPR026891">
    <property type="entry name" value="Fn3-like"/>
</dbReference>
<dbReference type="PRINTS" id="PR00133">
    <property type="entry name" value="GLHYDRLASE3"/>
</dbReference>
<keyword evidence="2 8" id="KW-0732">Signal</keyword>
<dbReference type="InterPro" id="IPR036881">
    <property type="entry name" value="Glyco_hydro_3_C_sf"/>
</dbReference>
<name>A0A518RGS5_9SPHN</name>
<keyword evidence="11" id="KW-1185">Reference proteome</keyword>
<dbReference type="RefSeq" id="WP_145847446.1">
    <property type="nucleotide sequence ID" value="NZ_CP042239.1"/>
</dbReference>
<organism evidence="10 11">
    <name type="scientific">Sphingomonas suaedae</name>
    <dbReference type="NCBI Taxonomy" id="2599297"/>
    <lineage>
        <taxon>Bacteria</taxon>
        <taxon>Pseudomonadati</taxon>
        <taxon>Pseudomonadota</taxon>
        <taxon>Alphaproteobacteria</taxon>
        <taxon>Sphingomonadales</taxon>
        <taxon>Sphingomonadaceae</taxon>
        <taxon>Sphingomonas</taxon>
    </lineage>
</organism>
<dbReference type="OrthoDB" id="9781691at2"/>
<protein>
    <recommendedName>
        <fullName evidence="6">Beta-D-glucoside glucohydrolase</fullName>
    </recommendedName>
    <alternativeName>
        <fullName evidence="4">Cellobiase</fullName>
    </alternativeName>
    <alternativeName>
        <fullName evidence="5">Gentiobiase</fullName>
    </alternativeName>
</protein>
<dbReference type="InterPro" id="IPR017853">
    <property type="entry name" value="GH"/>
</dbReference>
<dbReference type="InterPro" id="IPR036962">
    <property type="entry name" value="Glyco_hydro_3_N_sf"/>
</dbReference>
<evidence type="ECO:0000256" key="4">
    <source>
        <dbReference type="ARBA" id="ARBA00031448"/>
    </source>
</evidence>
<dbReference type="FunFam" id="2.60.40.10:FF:000495">
    <property type="entry name" value="Periplasmic beta-glucosidase"/>
    <property type="match status" value="1"/>
</dbReference>
<dbReference type="Gene3D" id="2.60.40.10">
    <property type="entry name" value="Immunoglobulins"/>
    <property type="match status" value="1"/>
</dbReference>
<evidence type="ECO:0000256" key="6">
    <source>
        <dbReference type="ARBA" id="ARBA00032594"/>
    </source>
</evidence>
<dbReference type="GO" id="GO:0031222">
    <property type="term" value="P:arabinan catabolic process"/>
    <property type="evidence" value="ECO:0007669"/>
    <property type="project" value="TreeGrafter"/>
</dbReference>
<dbReference type="SUPFAM" id="SSF51445">
    <property type="entry name" value="(Trans)glycosidases"/>
    <property type="match status" value="1"/>
</dbReference>
<evidence type="ECO:0000256" key="5">
    <source>
        <dbReference type="ARBA" id="ARBA00032194"/>
    </source>
</evidence>
<dbReference type="PANTHER" id="PTHR42721">
    <property type="entry name" value="SUGAR HYDROLASE-RELATED"/>
    <property type="match status" value="1"/>
</dbReference>
<dbReference type="SUPFAM" id="SSF52279">
    <property type="entry name" value="Beta-D-glucan exohydrolase, C-terminal domain"/>
    <property type="match status" value="1"/>
</dbReference>
<evidence type="ECO:0000259" key="9">
    <source>
        <dbReference type="SMART" id="SM01217"/>
    </source>
</evidence>
<dbReference type="Proteomes" id="UP000318055">
    <property type="component" value="Chromosome"/>
</dbReference>
<evidence type="ECO:0000256" key="7">
    <source>
        <dbReference type="SAM" id="MobiDB-lite"/>
    </source>
</evidence>
<feature type="region of interest" description="Disordered" evidence="7">
    <location>
        <begin position="28"/>
        <end position="47"/>
    </location>
</feature>
<dbReference type="PANTHER" id="PTHR42721:SF3">
    <property type="entry name" value="BETA-D-XYLOSIDASE 5-RELATED"/>
    <property type="match status" value="1"/>
</dbReference>
<dbReference type="InterPro" id="IPR002772">
    <property type="entry name" value="Glyco_hydro_3_C"/>
</dbReference>
<dbReference type="Gene3D" id="3.40.50.1700">
    <property type="entry name" value="Glycoside hydrolase family 3 C-terminal domain"/>
    <property type="match status" value="1"/>
</dbReference>
<dbReference type="Pfam" id="PF01915">
    <property type="entry name" value="Glyco_hydro_3_C"/>
    <property type="match status" value="1"/>
</dbReference>
<evidence type="ECO:0000256" key="3">
    <source>
        <dbReference type="ARBA" id="ARBA00022801"/>
    </source>
</evidence>
<dbReference type="EMBL" id="CP042239">
    <property type="protein sequence ID" value="QDX26631.1"/>
    <property type="molecule type" value="Genomic_DNA"/>
</dbReference>
<evidence type="ECO:0000313" key="11">
    <source>
        <dbReference type="Proteomes" id="UP000318055"/>
    </source>
</evidence>
<feature type="signal peptide" evidence="8">
    <location>
        <begin position="1"/>
        <end position="20"/>
    </location>
</feature>
<dbReference type="GO" id="GO:0008422">
    <property type="term" value="F:beta-glucosidase activity"/>
    <property type="evidence" value="ECO:0007669"/>
    <property type="project" value="UniProtKB-ARBA"/>
</dbReference>
<evidence type="ECO:0000256" key="2">
    <source>
        <dbReference type="ARBA" id="ARBA00022729"/>
    </source>
</evidence>
<dbReference type="GO" id="GO:0045493">
    <property type="term" value="P:xylan catabolic process"/>
    <property type="evidence" value="ECO:0007669"/>
    <property type="project" value="InterPro"/>
</dbReference>
<gene>
    <name evidence="10" type="ORF">FPZ54_11770</name>
</gene>
<evidence type="ECO:0000313" key="10">
    <source>
        <dbReference type="EMBL" id="QDX26631.1"/>
    </source>
</evidence>
<dbReference type="GO" id="GO:0046556">
    <property type="term" value="F:alpha-L-arabinofuranosidase activity"/>
    <property type="evidence" value="ECO:0007669"/>
    <property type="project" value="TreeGrafter"/>
</dbReference>
<sequence length="803" mass="86663">MMRKAWVALLLASVSVTSHAIAGHAVAGSRLSASQADPTARPPADAPYRNAALPLEQRVADLLARMTLEEKIAQITSVWDTKVEIQDAQDRFDSAKAKAKHPHGIGQLARPSDRQGPVSPRVAPPRSIAESIDYVNAVQKWAVEGTRLGIPVLFHEEALHGLAAQDATSFPQAIGLASTWDPDLVREINAMVAREVRTRGVHLVLSPVVDVARDPRWGRIEETFGEDPHLVSEMGVAAVEGLQGPNRARTLAPGKVFATLKHMTGHGQPESGTNIGPAPIAERTLREIFFPPFEAVVTRTGVEALMASYNEIDGVPSHANQWLLGDVLRGEWKFPGAVVSDYYAIEQMVSIHRIAPSNAAAAQLALAAGVDSELPNATAYSTLIDAVRKGEVSQGAIDTATARMLSIKFRAGLFENPYARVEDTRINHDAAAVALARKAAEKSLVLLKNEGGALPLALDSQQTIAVIGPNADVARLGGYYGIPPEKITPLQGIRALVGDKAKIVHAQGVKITEDDDWWADEVKRADPAENRERIAQAVETARAADTILLFIGDTEQTSREAWADAHLGDRASLDLVGEQIELFDAMKALGKKLVVVLVNGRPPSYPRIAEQADAILETWYAGEQQGHAIADALFGRVNPGGKLPVTVARHVGQLPMTYNVKPSAQRGYLFDTTAPLYPFAFGLSYTRFTLSPPRLSASSIKAGDSVDVLVDVTNSGAREGDEVVQLYLRDKIASVTRPVKELKAFRRITLKPGETRTVKLTLGADAFRIWNIDMKRVIEPGEFDIMTGADSANLQTVTLTVAP</sequence>
<comment type="similarity">
    <text evidence="1">Belongs to the glycosyl hydrolase 3 family.</text>
</comment>
<dbReference type="Pfam" id="PF00933">
    <property type="entry name" value="Glyco_hydro_3"/>
    <property type="match status" value="1"/>
</dbReference>
<dbReference type="KEGG" id="ssua:FPZ54_11770"/>
<dbReference type="Gene3D" id="3.20.20.300">
    <property type="entry name" value="Glycoside hydrolase, family 3, N-terminal domain"/>
    <property type="match status" value="1"/>
</dbReference>